<evidence type="ECO:0000313" key="3">
    <source>
        <dbReference type="EMBL" id="MDY7229103.1"/>
    </source>
</evidence>
<evidence type="ECO:0000256" key="2">
    <source>
        <dbReference type="SAM" id="Phobius"/>
    </source>
</evidence>
<protein>
    <submittedName>
        <fullName evidence="3">Uncharacterized protein</fullName>
    </submittedName>
</protein>
<keyword evidence="4" id="KW-1185">Reference proteome</keyword>
<sequence>MENPENIRGWGADADPANRPGIPMEMTPHPLPGSQSPIEPQVAEVPVVHKHGGRKQMPPVFGTAAPPKALSGVLRTVAYRYPDHWVRHWMMLLMADRVDSWEHQLRRALPFGLAAAAVLVTGGVIFKRIRR</sequence>
<organism evidence="3 4">
    <name type="scientific">Hyalangium rubrum</name>
    <dbReference type="NCBI Taxonomy" id="3103134"/>
    <lineage>
        <taxon>Bacteria</taxon>
        <taxon>Pseudomonadati</taxon>
        <taxon>Myxococcota</taxon>
        <taxon>Myxococcia</taxon>
        <taxon>Myxococcales</taxon>
        <taxon>Cystobacterineae</taxon>
        <taxon>Archangiaceae</taxon>
        <taxon>Hyalangium</taxon>
    </lineage>
</organism>
<name>A0ABU5H6K4_9BACT</name>
<dbReference type="EMBL" id="JAXIVS010000007">
    <property type="protein sequence ID" value="MDY7229103.1"/>
    <property type="molecule type" value="Genomic_DNA"/>
</dbReference>
<dbReference type="RefSeq" id="WP_321547824.1">
    <property type="nucleotide sequence ID" value="NZ_JAXIVS010000007.1"/>
</dbReference>
<feature type="region of interest" description="Disordered" evidence="1">
    <location>
        <begin position="1"/>
        <end position="38"/>
    </location>
</feature>
<feature type="transmembrane region" description="Helical" evidence="2">
    <location>
        <begin position="108"/>
        <end position="126"/>
    </location>
</feature>
<evidence type="ECO:0000256" key="1">
    <source>
        <dbReference type="SAM" id="MobiDB-lite"/>
    </source>
</evidence>
<keyword evidence="2" id="KW-0472">Membrane</keyword>
<comment type="caution">
    <text evidence="3">The sequence shown here is derived from an EMBL/GenBank/DDBJ whole genome shotgun (WGS) entry which is preliminary data.</text>
</comment>
<proteinExistence type="predicted"/>
<dbReference type="Proteomes" id="UP001291309">
    <property type="component" value="Unassembled WGS sequence"/>
</dbReference>
<reference evidence="3 4" key="1">
    <citation type="submission" date="2023-12" db="EMBL/GenBank/DDBJ databases">
        <title>the genome sequence of Hyalangium sp. s54d21.</title>
        <authorList>
            <person name="Zhang X."/>
        </authorList>
    </citation>
    <scope>NUCLEOTIDE SEQUENCE [LARGE SCALE GENOMIC DNA]</scope>
    <source>
        <strain evidence="4">s54d21</strain>
    </source>
</reference>
<keyword evidence="2" id="KW-1133">Transmembrane helix</keyword>
<evidence type="ECO:0000313" key="4">
    <source>
        <dbReference type="Proteomes" id="UP001291309"/>
    </source>
</evidence>
<gene>
    <name evidence="3" type="ORF">SYV04_22005</name>
</gene>
<accession>A0ABU5H6K4</accession>
<keyword evidence="2" id="KW-0812">Transmembrane</keyword>